<proteinExistence type="predicted"/>
<dbReference type="EMBL" id="GEDG01031292">
    <property type="protein sequence ID" value="JAP11458.1"/>
    <property type="molecule type" value="Transcribed_RNA"/>
</dbReference>
<accession>A0A0V0GTB4</accession>
<organism evidence="1">
    <name type="scientific">Solanum chacoense</name>
    <name type="common">Chaco potato</name>
    <dbReference type="NCBI Taxonomy" id="4108"/>
    <lineage>
        <taxon>Eukaryota</taxon>
        <taxon>Viridiplantae</taxon>
        <taxon>Streptophyta</taxon>
        <taxon>Embryophyta</taxon>
        <taxon>Tracheophyta</taxon>
        <taxon>Spermatophyta</taxon>
        <taxon>Magnoliopsida</taxon>
        <taxon>eudicotyledons</taxon>
        <taxon>Gunneridae</taxon>
        <taxon>Pentapetalae</taxon>
        <taxon>asterids</taxon>
        <taxon>lamiids</taxon>
        <taxon>Solanales</taxon>
        <taxon>Solanaceae</taxon>
        <taxon>Solanoideae</taxon>
        <taxon>Solaneae</taxon>
        <taxon>Solanum</taxon>
    </lineage>
</organism>
<protein>
    <submittedName>
        <fullName evidence="1">Putative ovule protein</fullName>
    </submittedName>
</protein>
<evidence type="ECO:0000313" key="1">
    <source>
        <dbReference type="EMBL" id="JAP11458.1"/>
    </source>
</evidence>
<reference evidence="1" key="1">
    <citation type="submission" date="2015-12" db="EMBL/GenBank/DDBJ databases">
        <title>Gene expression during late stages of embryo sac development: a critical building block for successful pollen-pistil interactions.</title>
        <authorList>
            <person name="Liu Y."/>
            <person name="Joly V."/>
            <person name="Sabar M."/>
            <person name="Matton D.P."/>
        </authorList>
    </citation>
    <scope>NUCLEOTIDE SEQUENCE</scope>
</reference>
<dbReference type="AlphaFoldDB" id="A0A0V0GTB4"/>
<sequence>MILQVAGRTSHLRKIYLNFKPDKDMFETTEMINFALHYLKWDNFVCHFVFAKFGPVMMYQINQFLSVQSFFSFFSCGKRRGGGCCRDVLLLYILRVCICIILT</sequence>
<name>A0A0V0GTB4_SOLCH</name>